<dbReference type="Pfam" id="PF10546">
    <property type="entry name" value="P63C"/>
    <property type="match status" value="1"/>
</dbReference>
<evidence type="ECO:0000313" key="2">
    <source>
        <dbReference type="EMBL" id="RMB60544.1"/>
    </source>
</evidence>
<comment type="caution">
    <text evidence="2">The sequence shown here is derived from an EMBL/GenBank/DDBJ whole genome shotgun (WGS) entry which is preliminary data.</text>
</comment>
<proteinExistence type="predicted"/>
<reference evidence="2 3" key="1">
    <citation type="submission" date="2018-10" db="EMBL/GenBank/DDBJ databases">
        <title>Dokdonia luteus sp. nov., isolated from sea water.</title>
        <authorList>
            <person name="Zhou L.Y."/>
            <person name="Du Z.J."/>
        </authorList>
    </citation>
    <scope>NUCLEOTIDE SEQUENCE [LARGE SCALE GENOMIC DNA]</scope>
    <source>
        <strain evidence="2 3">SH27</strain>
    </source>
</reference>
<dbReference type="EMBL" id="REFV01000005">
    <property type="protein sequence ID" value="RMB60544.1"/>
    <property type="molecule type" value="Genomic_DNA"/>
</dbReference>
<dbReference type="RefSeq" id="WP_121916948.1">
    <property type="nucleotide sequence ID" value="NZ_REFV01000005.1"/>
</dbReference>
<dbReference type="Proteomes" id="UP000281985">
    <property type="component" value="Unassembled WGS sequence"/>
</dbReference>
<keyword evidence="3" id="KW-1185">Reference proteome</keyword>
<protein>
    <recommendedName>
        <fullName evidence="1">Bacteriophage Mx8 p63 C-terminal domain-containing protein</fullName>
    </recommendedName>
</protein>
<name>A0A3M0G6N5_9FLAO</name>
<dbReference type="InterPro" id="IPR018874">
    <property type="entry name" value="Phage_Mx8_p63_C"/>
</dbReference>
<evidence type="ECO:0000313" key="3">
    <source>
        <dbReference type="Proteomes" id="UP000281985"/>
    </source>
</evidence>
<feature type="domain" description="Bacteriophage Mx8 p63 C-terminal" evidence="1">
    <location>
        <begin position="78"/>
        <end position="154"/>
    </location>
</feature>
<dbReference type="OrthoDB" id="4762429at2"/>
<dbReference type="AlphaFoldDB" id="A0A3M0G6N5"/>
<sequence length="197" mass="23841">MKKTEMTPEELRQVQALQQSKNAQMLKRFILDKTEARVKDKTSDESLDQEILKRKILDTIEDKWKLKNLDAKVLKTPAEYEPIFTQEYYKEMFRLKGWEYQGVIAEKPWMAGRHTNEIIYFRFSQEVLPFLRIVNPFIMPGIRKYKHHQYLTQGERELLKQFIEEATECMRGHADWNCFRIDYCKKYNVPYQLKFSL</sequence>
<accession>A0A3M0G6N5</accession>
<gene>
    <name evidence="2" type="ORF">EAX61_06900</name>
</gene>
<organism evidence="2 3">
    <name type="scientific">Dokdonia sinensis</name>
    <dbReference type="NCBI Taxonomy" id="2479847"/>
    <lineage>
        <taxon>Bacteria</taxon>
        <taxon>Pseudomonadati</taxon>
        <taxon>Bacteroidota</taxon>
        <taxon>Flavobacteriia</taxon>
        <taxon>Flavobacteriales</taxon>
        <taxon>Flavobacteriaceae</taxon>
        <taxon>Dokdonia</taxon>
    </lineage>
</organism>
<evidence type="ECO:0000259" key="1">
    <source>
        <dbReference type="Pfam" id="PF10546"/>
    </source>
</evidence>